<organism evidence="9">
    <name type="scientific">Knufia peltigerae</name>
    <dbReference type="NCBI Taxonomy" id="1002370"/>
    <lineage>
        <taxon>Eukaryota</taxon>
        <taxon>Fungi</taxon>
        <taxon>Dikarya</taxon>
        <taxon>Ascomycota</taxon>
        <taxon>Pezizomycotina</taxon>
        <taxon>Eurotiomycetes</taxon>
        <taxon>Chaetothyriomycetidae</taxon>
        <taxon>Chaetothyriales</taxon>
        <taxon>Trichomeriaceae</taxon>
        <taxon>Knufia</taxon>
    </lineage>
</organism>
<evidence type="ECO:0000259" key="8">
    <source>
        <dbReference type="PROSITE" id="PS50850"/>
    </source>
</evidence>
<comment type="subcellular location">
    <subcellularLocation>
        <location evidence="1">Cell membrane</location>
        <topology evidence="1">Multi-pass membrane protein</topology>
    </subcellularLocation>
</comment>
<dbReference type="InterPro" id="IPR011701">
    <property type="entry name" value="MFS"/>
</dbReference>
<proteinExistence type="predicted"/>
<dbReference type="PROSITE" id="PS50850">
    <property type="entry name" value="MFS"/>
    <property type="match status" value="1"/>
</dbReference>
<dbReference type="PANTHER" id="PTHR42718">
    <property type="entry name" value="MAJOR FACILITATOR SUPERFAMILY MULTIDRUG TRANSPORTER MFSC"/>
    <property type="match status" value="1"/>
</dbReference>
<keyword evidence="6 7" id="KW-0472">Membrane</keyword>
<keyword evidence="5 7" id="KW-1133">Transmembrane helix</keyword>
<dbReference type="PANTHER" id="PTHR42718:SF46">
    <property type="entry name" value="BLR6921 PROTEIN"/>
    <property type="match status" value="1"/>
</dbReference>
<feature type="transmembrane region" description="Helical" evidence="7">
    <location>
        <begin position="36"/>
        <end position="60"/>
    </location>
</feature>
<feature type="transmembrane region" description="Helical" evidence="7">
    <location>
        <begin position="72"/>
        <end position="91"/>
    </location>
</feature>
<keyword evidence="2" id="KW-0813">Transport</keyword>
<evidence type="ECO:0000256" key="2">
    <source>
        <dbReference type="ARBA" id="ARBA00022448"/>
    </source>
</evidence>
<dbReference type="GO" id="GO:0022857">
    <property type="term" value="F:transmembrane transporter activity"/>
    <property type="evidence" value="ECO:0007669"/>
    <property type="project" value="InterPro"/>
</dbReference>
<dbReference type="InterPro" id="IPR056133">
    <property type="entry name" value="DUF7716"/>
</dbReference>
<feature type="transmembrane region" description="Helical" evidence="7">
    <location>
        <begin position="463"/>
        <end position="482"/>
    </location>
</feature>
<dbReference type="InterPro" id="IPR020846">
    <property type="entry name" value="MFS_dom"/>
</dbReference>
<protein>
    <recommendedName>
        <fullName evidence="8">Major facilitator superfamily (MFS) profile domain-containing protein</fullName>
    </recommendedName>
</protein>
<evidence type="ECO:0000256" key="3">
    <source>
        <dbReference type="ARBA" id="ARBA00022475"/>
    </source>
</evidence>
<feature type="transmembrane region" description="Helical" evidence="7">
    <location>
        <begin position="383"/>
        <end position="407"/>
    </location>
</feature>
<evidence type="ECO:0000256" key="1">
    <source>
        <dbReference type="ARBA" id="ARBA00004651"/>
    </source>
</evidence>
<feature type="domain" description="Major facilitator superfamily (MFS) profile" evidence="8">
    <location>
        <begin position="37"/>
        <end position="487"/>
    </location>
</feature>
<dbReference type="Gene3D" id="1.20.1250.20">
    <property type="entry name" value="MFS general substrate transporter like domains"/>
    <property type="match status" value="1"/>
</dbReference>
<feature type="transmembrane region" description="Helical" evidence="7">
    <location>
        <begin position="224"/>
        <end position="245"/>
    </location>
</feature>
<evidence type="ECO:0000256" key="7">
    <source>
        <dbReference type="SAM" id="Phobius"/>
    </source>
</evidence>
<gene>
    <name evidence="9" type="ORF">H2204_014805</name>
</gene>
<feature type="transmembrane region" description="Helical" evidence="7">
    <location>
        <begin position="103"/>
        <end position="122"/>
    </location>
</feature>
<feature type="transmembrane region" description="Helical" evidence="7">
    <location>
        <begin position="294"/>
        <end position="314"/>
    </location>
</feature>
<dbReference type="Gene3D" id="1.20.1720.10">
    <property type="entry name" value="Multidrug resistance protein D"/>
    <property type="match status" value="1"/>
</dbReference>
<dbReference type="SUPFAM" id="SSF103473">
    <property type="entry name" value="MFS general substrate transporter"/>
    <property type="match status" value="1"/>
</dbReference>
<evidence type="ECO:0000256" key="5">
    <source>
        <dbReference type="ARBA" id="ARBA00022989"/>
    </source>
</evidence>
<dbReference type="Pfam" id="PF07690">
    <property type="entry name" value="MFS_1"/>
    <property type="match status" value="1"/>
</dbReference>
<feature type="transmembrane region" description="Helical" evidence="7">
    <location>
        <begin position="358"/>
        <end position="377"/>
    </location>
</feature>
<dbReference type="InterPro" id="IPR005829">
    <property type="entry name" value="Sugar_transporter_CS"/>
</dbReference>
<feature type="transmembrane region" description="Helical" evidence="7">
    <location>
        <begin position="419"/>
        <end position="443"/>
    </location>
</feature>
<accession>A0AA39CMU7</accession>
<dbReference type="AlphaFoldDB" id="A0AA39CMU7"/>
<sequence>MTEIARKGFIDAPASMRLPSPLRTGRRMPSLKYPRWALTLLATAQLIIALDATIIFVALHDMGRALQINAQQLQWVVSAYTVAFGGSLLLGGRAADLLGRRRFYRLGMLLFALASLLGALAPNATLLIVARAVQGIGAALLFPATLALINTLYAEGPVRNRALAIWSMASAAGLALGTLLGGVLTQAFGWPAVLAVIVPLATACAVAAGAWLPADGPRVRGRSFDLAGCLTVTAGGSLLVTTLVQGPEWGWTAPATLICLLLSAVLLTVFVQIEKRSRDPLMQFALLRLPGLRAALGLTFAFMSSYGVQYYFLALYFQDGYGWSPLQAGMAFLLPTLVCTFGIRIAERMLQRRSPRQVLAWGFAAGATGIAAVALAMPQGASYWPLLPGIVVLSVGQGMSWTAMWIVAGQGVPGPQQGVASGMAATAQQIGGALGLAVLVMVANAARGTQAASSPDALQGMINAQYGAAAFAALGVVIALGLRPARTLEAFAACNDDHDVWASFGWVHATDDDLLQARFWLPADEDAAFDDDGEVPEAAQALGLSTYLEPATFADVLDVQKRQRPLSSLHDYAEALAYYAEYDAFLQVDGVDEALGEAGAAEQAAACAAGVGPGIFAAFGLTLEGCADEQIKVAAQRVARLLDIPVGEALARCRALPLVLGEMLDRRRAQAIKDDFAGIGIQLQVRGYKPFPWMDVPVLH</sequence>
<feature type="transmembrane region" description="Helical" evidence="7">
    <location>
        <begin position="128"/>
        <end position="151"/>
    </location>
</feature>
<name>A0AA39CMU7_9EURO</name>
<evidence type="ECO:0000256" key="6">
    <source>
        <dbReference type="ARBA" id="ARBA00023136"/>
    </source>
</evidence>
<dbReference type="EMBL" id="JAPDRN010000203">
    <property type="protein sequence ID" value="KAJ9613608.1"/>
    <property type="molecule type" value="Genomic_DNA"/>
</dbReference>
<dbReference type="PROSITE" id="PS00216">
    <property type="entry name" value="SUGAR_TRANSPORT_1"/>
    <property type="match status" value="1"/>
</dbReference>
<feature type="transmembrane region" description="Helical" evidence="7">
    <location>
        <begin position="326"/>
        <end position="346"/>
    </location>
</feature>
<dbReference type="GO" id="GO:0005886">
    <property type="term" value="C:plasma membrane"/>
    <property type="evidence" value="ECO:0007669"/>
    <property type="project" value="UniProtKB-SubCell"/>
</dbReference>
<feature type="transmembrane region" description="Helical" evidence="7">
    <location>
        <begin position="190"/>
        <end position="212"/>
    </location>
</feature>
<feature type="transmembrane region" description="Helical" evidence="7">
    <location>
        <begin position="251"/>
        <end position="273"/>
    </location>
</feature>
<reference evidence="9" key="1">
    <citation type="submission" date="2022-10" db="EMBL/GenBank/DDBJ databases">
        <title>Culturing micro-colonial fungi from biological soil crusts in the Mojave desert and describing Neophaeococcomyces mojavensis, and introducing the new genera and species Taxawa tesnikishii.</title>
        <authorList>
            <person name="Kurbessoian T."/>
            <person name="Stajich J.E."/>
        </authorList>
    </citation>
    <scope>NUCLEOTIDE SEQUENCE</scope>
    <source>
        <strain evidence="9">TK_35</strain>
    </source>
</reference>
<comment type="caution">
    <text evidence="9">The sequence shown here is derived from an EMBL/GenBank/DDBJ whole genome shotgun (WGS) entry which is preliminary data.</text>
</comment>
<keyword evidence="3" id="KW-1003">Cell membrane</keyword>
<feature type="transmembrane region" description="Helical" evidence="7">
    <location>
        <begin position="163"/>
        <end position="184"/>
    </location>
</feature>
<dbReference type="CDD" id="cd17321">
    <property type="entry name" value="MFS_MMR_MDR_like"/>
    <property type="match status" value="1"/>
</dbReference>
<dbReference type="Pfam" id="PF24832">
    <property type="entry name" value="DUF7716"/>
    <property type="match status" value="1"/>
</dbReference>
<evidence type="ECO:0000256" key="4">
    <source>
        <dbReference type="ARBA" id="ARBA00022692"/>
    </source>
</evidence>
<keyword evidence="4 7" id="KW-0812">Transmembrane</keyword>
<evidence type="ECO:0000313" key="9">
    <source>
        <dbReference type="EMBL" id="KAJ9613608.1"/>
    </source>
</evidence>
<dbReference type="InterPro" id="IPR036259">
    <property type="entry name" value="MFS_trans_sf"/>
</dbReference>